<dbReference type="SUPFAM" id="SSF56529">
    <property type="entry name" value="FAH"/>
    <property type="match status" value="1"/>
</dbReference>
<evidence type="ECO:0000313" key="4">
    <source>
        <dbReference type="EMBL" id="ODQ76923.1"/>
    </source>
</evidence>
<comment type="similarity">
    <text evidence="1">Belongs to the FAH family.</text>
</comment>
<dbReference type="Gene3D" id="3.90.850.10">
    <property type="entry name" value="Fumarylacetoacetase-like, C-terminal domain"/>
    <property type="match status" value="1"/>
</dbReference>
<dbReference type="Proteomes" id="UP000094336">
    <property type="component" value="Unassembled WGS sequence"/>
</dbReference>
<dbReference type="FunFam" id="3.90.850.10:FF:000003">
    <property type="entry name" value="Fumarylacetoacetate hydrolase domain-containing 1"/>
    <property type="match status" value="1"/>
</dbReference>
<dbReference type="GO" id="GO:0050163">
    <property type="term" value="F:oxaloacetate tautomerase activity"/>
    <property type="evidence" value="ECO:0007669"/>
    <property type="project" value="EnsemblFungi"/>
</dbReference>
<accession>A0A1E3QGU5</accession>
<name>A0A1E3QGU5_9ASCO</name>
<gene>
    <name evidence="4" type="ORF">BABINDRAFT_163929</name>
</gene>
<dbReference type="InterPro" id="IPR036663">
    <property type="entry name" value="Fumarylacetoacetase_C_sf"/>
</dbReference>
<dbReference type="GO" id="GO:0006107">
    <property type="term" value="P:oxaloacetate metabolic process"/>
    <property type="evidence" value="ECO:0007669"/>
    <property type="project" value="EnsemblFungi"/>
</dbReference>
<evidence type="ECO:0000313" key="5">
    <source>
        <dbReference type="Proteomes" id="UP000094336"/>
    </source>
</evidence>
<evidence type="ECO:0000256" key="2">
    <source>
        <dbReference type="ARBA" id="ARBA00022723"/>
    </source>
</evidence>
<dbReference type="EMBL" id="KV454445">
    <property type="protein sequence ID" value="ODQ76923.1"/>
    <property type="molecule type" value="Genomic_DNA"/>
</dbReference>
<dbReference type="PANTHER" id="PTHR11820:SF7">
    <property type="entry name" value="ACYLPYRUVASE FAHD1, MITOCHONDRIAL"/>
    <property type="match status" value="1"/>
</dbReference>
<reference evidence="5" key="1">
    <citation type="submission" date="2016-05" db="EMBL/GenBank/DDBJ databases">
        <title>Comparative genomics of biotechnologically important yeasts.</title>
        <authorList>
            <consortium name="DOE Joint Genome Institute"/>
            <person name="Riley R."/>
            <person name="Haridas S."/>
            <person name="Wolfe K.H."/>
            <person name="Lopes M.R."/>
            <person name="Hittinger C.T."/>
            <person name="Goker M."/>
            <person name="Salamov A."/>
            <person name="Wisecaver J."/>
            <person name="Long T.M."/>
            <person name="Aerts A.L."/>
            <person name="Barry K."/>
            <person name="Choi C."/>
            <person name="Clum A."/>
            <person name="Coughlan A.Y."/>
            <person name="Deshpande S."/>
            <person name="Douglass A.P."/>
            <person name="Hanson S.J."/>
            <person name="Klenk H.-P."/>
            <person name="Labutti K."/>
            <person name="Lapidus A."/>
            <person name="Lindquist E."/>
            <person name="Lipzen A."/>
            <person name="Meier-Kolthoff J.P."/>
            <person name="Ohm R.A."/>
            <person name="Otillar R.P."/>
            <person name="Pangilinan J."/>
            <person name="Peng Y."/>
            <person name="Rokas A."/>
            <person name="Rosa C.A."/>
            <person name="Scheuner C."/>
            <person name="Sibirny A.A."/>
            <person name="Slot J.C."/>
            <person name="Stielow J.B."/>
            <person name="Sun H."/>
            <person name="Kurtzman C.P."/>
            <person name="Blackwell M."/>
            <person name="Grigoriev I.V."/>
            <person name="Jeffries T.W."/>
        </authorList>
    </citation>
    <scope>NUCLEOTIDE SEQUENCE [LARGE SCALE GENOMIC DNA]</scope>
    <source>
        <strain evidence="5">NRRL Y-12698</strain>
    </source>
</reference>
<proteinExistence type="inferred from homology"/>
<evidence type="ECO:0000259" key="3">
    <source>
        <dbReference type="Pfam" id="PF01557"/>
    </source>
</evidence>
<dbReference type="OrthoDB" id="74910at2759"/>
<evidence type="ECO:0000256" key="1">
    <source>
        <dbReference type="ARBA" id="ARBA00010211"/>
    </source>
</evidence>
<feature type="domain" description="Fumarylacetoacetase-like C-terminal" evidence="3">
    <location>
        <begin position="11"/>
        <end position="206"/>
    </location>
</feature>
<dbReference type="GeneID" id="30148037"/>
<keyword evidence="5" id="KW-1185">Reference proteome</keyword>
<keyword evidence="2" id="KW-0479">Metal-binding</keyword>
<dbReference type="InterPro" id="IPR011234">
    <property type="entry name" value="Fumarylacetoacetase-like_C"/>
</dbReference>
<dbReference type="GO" id="GO:0046872">
    <property type="term" value="F:metal ion binding"/>
    <property type="evidence" value="ECO:0007669"/>
    <property type="project" value="UniProtKB-KW"/>
</dbReference>
<dbReference type="PANTHER" id="PTHR11820">
    <property type="entry name" value="ACYLPYRUVASE"/>
    <property type="match status" value="1"/>
</dbReference>
<dbReference type="GO" id="GO:0018773">
    <property type="term" value="F:acetylpyruvate hydrolase activity"/>
    <property type="evidence" value="ECO:0007669"/>
    <property type="project" value="TreeGrafter"/>
</dbReference>
<organism evidence="4 5">
    <name type="scientific">Babjeviella inositovora NRRL Y-12698</name>
    <dbReference type="NCBI Taxonomy" id="984486"/>
    <lineage>
        <taxon>Eukaryota</taxon>
        <taxon>Fungi</taxon>
        <taxon>Dikarya</taxon>
        <taxon>Ascomycota</taxon>
        <taxon>Saccharomycotina</taxon>
        <taxon>Pichiomycetes</taxon>
        <taxon>Serinales incertae sedis</taxon>
        <taxon>Babjeviella</taxon>
    </lineage>
</organism>
<dbReference type="STRING" id="984486.A0A1E3QGU5"/>
<dbReference type="RefSeq" id="XP_018982251.1">
    <property type="nucleotide sequence ID" value="XM_019130184.1"/>
</dbReference>
<dbReference type="Pfam" id="PF01557">
    <property type="entry name" value="FAA_hydrolase"/>
    <property type="match status" value="1"/>
</dbReference>
<dbReference type="AlphaFoldDB" id="A0A1E3QGU5"/>
<dbReference type="GO" id="GO:0005739">
    <property type="term" value="C:mitochondrion"/>
    <property type="evidence" value="ECO:0007669"/>
    <property type="project" value="TreeGrafter"/>
</dbReference>
<protein>
    <recommendedName>
        <fullName evidence="3">Fumarylacetoacetase-like C-terminal domain-containing protein</fullName>
    </recommendedName>
</protein>
<sequence length="234" mass="25635">MSLQYLQAARKIVCIGRNYHAHIKELNNATPQLPFFFLKPTTSLLAPGAGAIQLPKGVTTHHEIELAVILNRDLVNLPDSFSSQDALNAISGYALAIDLTARNVQDEAKKKGLPWSIGKGFDTYCPMSPFIPKEAIEDPYKLTIWLKVNGQTRQNDSTGLMITKIDEILRTMSRVMTLQKGDIILTGTPQGVSTLEVGDKVECGLEDESGVPVPNGEIHVGCVAKEGPYVYRET</sequence>